<sequence>MRDGEKIMIGINSCLLGNPVRYDGGHKHDKYITKTLGKFFDFVPVCPEVECGLEVPESR</sequence>
<dbReference type="PANTHER" id="PTHR30087:SF0">
    <property type="entry name" value="INNER MEMBRANE PROTEIN"/>
    <property type="match status" value="1"/>
</dbReference>
<dbReference type="EMBL" id="FNJI01000039">
    <property type="protein sequence ID" value="SDP72462.1"/>
    <property type="molecule type" value="Genomic_DNA"/>
</dbReference>
<organism evidence="1 2">
    <name type="scientific">Desulforhopalus singaporensis</name>
    <dbReference type="NCBI Taxonomy" id="91360"/>
    <lineage>
        <taxon>Bacteria</taxon>
        <taxon>Pseudomonadati</taxon>
        <taxon>Thermodesulfobacteriota</taxon>
        <taxon>Desulfobulbia</taxon>
        <taxon>Desulfobulbales</taxon>
        <taxon>Desulfocapsaceae</taxon>
        <taxon>Desulforhopalus</taxon>
    </lineage>
</organism>
<gene>
    <name evidence="1" type="ORF">SAMN05660330_03835</name>
</gene>
<dbReference type="PANTHER" id="PTHR30087">
    <property type="entry name" value="INNER MEMBRANE PROTEIN"/>
    <property type="match status" value="1"/>
</dbReference>
<name>A0A1H0V1Q2_9BACT</name>
<evidence type="ECO:0000313" key="1">
    <source>
        <dbReference type="EMBL" id="SDP72462.1"/>
    </source>
</evidence>
<keyword evidence="2" id="KW-1185">Reference proteome</keyword>
<dbReference type="InterPro" id="IPR007553">
    <property type="entry name" value="2-thiour_desulf"/>
</dbReference>
<reference evidence="1 2" key="1">
    <citation type="submission" date="2016-10" db="EMBL/GenBank/DDBJ databases">
        <authorList>
            <person name="de Groot N.N."/>
        </authorList>
    </citation>
    <scope>NUCLEOTIDE SEQUENCE [LARGE SCALE GENOMIC DNA]</scope>
    <source>
        <strain evidence="1 2">DSM 12130</strain>
    </source>
</reference>
<protein>
    <submittedName>
        <fullName evidence="1">Uncharacterized protein</fullName>
    </submittedName>
</protein>
<evidence type="ECO:0000313" key="2">
    <source>
        <dbReference type="Proteomes" id="UP000199073"/>
    </source>
</evidence>
<dbReference type="AlphaFoldDB" id="A0A1H0V1Q2"/>
<dbReference type="STRING" id="91360.SAMN05660330_03835"/>
<dbReference type="Pfam" id="PF04463">
    <property type="entry name" value="2-thiour_desulf"/>
    <property type="match status" value="1"/>
</dbReference>
<accession>A0A1H0V1Q2</accession>
<proteinExistence type="predicted"/>
<dbReference type="Proteomes" id="UP000199073">
    <property type="component" value="Unassembled WGS sequence"/>
</dbReference>